<dbReference type="GO" id="GO:0005829">
    <property type="term" value="C:cytosol"/>
    <property type="evidence" value="ECO:0007669"/>
    <property type="project" value="TreeGrafter"/>
</dbReference>
<evidence type="ECO:0000256" key="7">
    <source>
        <dbReference type="ARBA" id="ARBA00053401"/>
    </source>
</evidence>
<accession>A0A370GZE9</accession>
<evidence type="ECO:0000256" key="9">
    <source>
        <dbReference type="ARBA" id="ARBA00076414"/>
    </source>
</evidence>
<dbReference type="GO" id="GO:0051082">
    <property type="term" value="F:unfolded protein binding"/>
    <property type="evidence" value="ECO:0007669"/>
    <property type="project" value="TreeGrafter"/>
</dbReference>
<keyword evidence="5 10" id="KW-0346">Stress response</keyword>
<evidence type="ECO:0000256" key="11">
    <source>
        <dbReference type="RuleBase" id="RU000639"/>
    </source>
</evidence>
<name>A0A370GZE9_9COXI</name>
<evidence type="ECO:0000256" key="12">
    <source>
        <dbReference type="RuleBase" id="RU004478"/>
    </source>
</evidence>
<dbReference type="PANTHER" id="PTHR21237">
    <property type="entry name" value="GRPE PROTEIN"/>
    <property type="match status" value="1"/>
</dbReference>
<dbReference type="GO" id="GO:0000774">
    <property type="term" value="F:adenyl-nucleotide exchange factor activity"/>
    <property type="evidence" value="ECO:0007669"/>
    <property type="project" value="InterPro"/>
</dbReference>
<dbReference type="EMBL" id="QQAX01000003">
    <property type="protein sequence ID" value="RDI48044.1"/>
    <property type="molecule type" value="Genomic_DNA"/>
</dbReference>
<dbReference type="CDD" id="cd00446">
    <property type="entry name" value="GrpE"/>
    <property type="match status" value="1"/>
</dbReference>
<evidence type="ECO:0000256" key="3">
    <source>
        <dbReference type="ARBA" id="ARBA00011738"/>
    </source>
</evidence>
<evidence type="ECO:0000256" key="1">
    <source>
        <dbReference type="ARBA" id="ARBA00004496"/>
    </source>
</evidence>
<dbReference type="Gene3D" id="2.30.22.10">
    <property type="entry name" value="Head domain of nucleotide exchange factor GrpE"/>
    <property type="match status" value="1"/>
</dbReference>
<evidence type="ECO:0000256" key="4">
    <source>
        <dbReference type="ARBA" id="ARBA00022490"/>
    </source>
</evidence>
<dbReference type="GO" id="GO:0042803">
    <property type="term" value="F:protein homodimerization activity"/>
    <property type="evidence" value="ECO:0007669"/>
    <property type="project" value="InterPro"/>
</dbReference>
<comment type="caution">
    <text evidence="14">The sequence shown here is derived from an EMBL/GenBank/DDBJ whole genome shotgun (WGS) entry which is preliminary data.</text>
</comment>
<dbReference type="SUPFAM" id="SSF58014">
    <property type="entry name" value="Coiled-coil domain of nucleotide exchange factor GrpE"/>
    <property type="match status" value="1"/>
</dbReference>
<comment type="subcellular location">
    <subcellularLocation>
        <location evidence="1 10">Cytoplasm</location>
    </subcellularLocation>
</comment>
<reference evidence="14 15" key="1">
    <citation type="submission" date="2018-07" db="EMBL/GenBank/DDBJ databases">
        <title>Genomic Encyclopedia of Type Strains, Phase IV (KMG-IV): sequencing the most valuable type-strain genomes for metagenomic binning, comparative biology and taxonomic classification.</title>
        <authorList>
            <person name="Goeker M."/>
        </authorList>
    </citation>
    <scope>NUCLEOTIDE SEQUENCE [LARGE SCALE GENOMIC DNA]</scope>
    <source>
        <strain evidence="14 15">DSM 16500</strain>
    </source>
</reference>
<comment type="subunit">
    <text evidence="3 10">Homodimer.</text>
</comment>
<dbReference type="AlphaFoldDB" id="A0A370GZE9"/>
<evidence type="ECO:0000256" key="5">
    <source>
        <dbReference type="ARBA" id="ARBA00023016"/>
    </source>
</evidence>
<dbReference type="FunFam" id="2.30.22.10:FF:000001">
    <property type="entry name" value="Protein GrpE"/>
    <property type="match status" value="1"/>
</dbReference>
<dbReference type="NCBIfam" id="NF010737">
    <property type="entry name" value="PRK14139.1"/>
    <property type="match status" value="1"/>
</dbReference>
<keyword evidence="15" id="KW-1185">Reference proteome</keyword>
<evidence type="ECO:0000256" key="2">
    <source>
        <dbReference type="ARBA" id="ARBA00009054"/>
    </source>
</evidence>
<dbReference type="Gene3D" id="3.90.20.20">
    <property type="match status" value="1"/>
</dbReference>
<dbReference type="PANTHER" id="PTHR21237:SF23">
    <property type="entry name" value="GRPE PROTEIN HOMOLOG, MITOCHONDRIAL"/>
    <property type="match status" value="1"/>
</dbReference>
<dbReference type="Pfam" id="PF01025">
    <property type="entry name" value="GrpE"/>
    <property type="match status" value="1"/>
</dbReference>
<evidence type="ECO:0000313" key="14">
    <source>
        <dbReference type="EMBL" id="RDI48044.1"/>
    </source>
</evidence>
<dbReference type="NCBIfam" id="NF010748">
    <property type="entry name" value="PRK14150.1"/>
    <property type="match status" value="1"/>
</dbReference>
<dbReference type="GO" id="GO:0006457">
    <property type="term" value="P:protein folding"/>
    <property type="evidence" value="ECO:0007669"/>
    <property type="project" value="InterPro"/>
</dbReference>
<evidence type="ECO:0000256" key="8">
    <source>
        <dbReference type="ARBA" id="ARBA00072274"/>
    </source>
</evidence>
<evidence type="ECO:0000256" key="6">
    <source>
        <dbReference type="ARBA" id="ARBA00023186"/>
    </source>
</evidence>
<dbReference type="PRINTS" id="PR00773">
    <property type="entry name" value="GRPEPROTEIN"/>
</dbReference>
<feature type="region of interest" description="Disordered" evidence="13">
    <location>
        <begin position="1"/>
        <end position="25"/>
    </location>
</feature>
<dbReference type="SUPFAM" id="SSF51064">
    <property type="entry name" value="Head domain of nucleotide exchange factor GrpE"/>
    <property type="match status" value="1"/>
</dbReference>
<dbReference type="InterPro" id="IPR013805">
    <property type="entry name" value="GrpE_CC"/>
</dbReference>
<keyword evidence="4 10" id="KW-0963">Cytoplasm</keyword>
<dbReference type="OrthoDB" id="9789811at2"/>
<protein>
    <recommendedName>
        <fullName evidence="8 10">Protein GrpE</fullName>
    </recommendedName>
    <alternativeName>
        <fullName evidence="9 10">HSP-70 cofactor</fullName>
    </alternativeName>
</protein>
<gene>
    <name evidence="10" type="primary">grpE</name>
    <name evidence="14" type="ORF">C8D86_1038</name>
</gene>
<sequence length="187" mass="21110">MKKNTPDHDAENESNSDKSKLTELLEHPSYQELMQKLDEAEKKASENWERALRLQADSENAMRRAERDVANAHKYALEKFVAELLPIVDSLELCISNVPNEMQEAAGSVIEGVRLTLKMFYTAFEKFGIKQVNPLSEPFDPEFQQAISMQETDTAKPGTVISVLQKGYTLNNRLIRPALVTVAKGKE</sequence>
<dbReference type="Proteomes" id="UP000254720">
    <property type="component" value="Unassembled WGS sequence"/>
</dbReference>
<evidence type="ECO:0000313" key="15">
    <source>
        <dbReference type="Proteomes" id="UP000254720"/>
    </source>
</evidence>
<dbReference type="InterPro" id="IPR000740">
    <property type="entry name" value="GrpE"/>
</dbReference>
<evidence type="ECO:0000256" key="10">
    <source>
        <dbReference type="HAMAP-Rule" id="MF_01151"/>
    </source>
</evidence>
<dbReference type="PROSITE" id="PS01071">
    <property type="entry name" value="GRPE"/>
    <property type="match status" value="1"/>
</dbReference>
<comment type="function">
    <text evidence="7 10 11">Participates actively in the response to hyperosmotic and heat shock by preventing the aggregation of stress-denatured proteins, in association with DnaK and GrpE. It is the nucleotide exchange factor for DnaK and may function as a thermosensor. Unfolded proteins bind initially to DnaJ; upon interaction with the DnaJ-bound protein, DnaK hydrolyzes its bound ATP, resulting in the formation of a stable complex. GrpE releases ADP from DnaK; ATP binding to DnaK triggers the release of the substrate protein, thus completing the reaction cycle. Several rounds of ATP-dependent interactions between DnaJ, DnaK and GrpE are required for fully efficient folding.</text>
</comment>
<dbReference type="InterPro" id="IPR009012">
    <property type="entry name" value="GrpE_head"/>
</dbReference>
<dbReference type="GO" id="GO:0051087">
    <property type="term" value="F:protein-folding chaperone binding"/>
    <property type="evidence" value="ECO:0007669"/>
    <property type="project" value="InterPro"/>
</dbReference>
<keyword evidence="6 10" id="KW-0143">Chaperone</keyword>
<proteinExistence type="inferred from homology"/>
<organism evidence="14 15">
    <name type="scientific">Aquicella lusitana</name>
    <dbReference type="NCBI Taxonomy" id="254246"/>
    <lineage>
        <taxon>Bacteria</taxon>
        <taxon>Pseudomonadati</taxon>
        <taxon>Pseudomonadota</taxon>
        <taxon>Gammaproteobacteria</taxon>
        <taxon>Legionellales</taxon>
        <taxon>Coxiellaceae</taxon>
        <taxon>Aquicella</taxon>
    </lineage>
</organism>
<dbReference type="HAMAP" id="MF_01151">
    <property type="entry name" value="GrpE"/>
    <property type="match status" value="1"/>
</dbReference>
<evidence type="ECO:0000256" key="13">
    <source>
        <dbReference type="SAM" id="MobiDB-lite"/>
    </source>
</evidence>
<comment type="similarity">
    <text evidence="2 10 12">Belongs to the GrpE family.</text>
</comment>